<gene>
    <name evidence="3" type="ORF">TRITD_1Bv1G199390</name>
</gene>
<evidence type="ECO:0008006" key="5">
    <source>
        <dbReference type="Google" id="ProtNLM"/>
    </source>
</evidence>
<evidence type="ECO:0000256" key="1">
    <source>
        <dbReference type="SAM" id="Phobius"/>
    </source>
</evidence>
<keyword evidence="2" id="KW-0732">Signal</keyword>
<dbReference type="AlphaFoldDB" id="A0A9R0R773"/>
<sequence>MHLTTCLYLFTLIFSYCLPVLSPLPAPYLCVLALACCMRRLVSSCAVLCPVSALASFALVCTLFIRMEHV</sequence>
<dbReference type="EMBL" id="LT934112">
    <property type="protein sequence ID" value="VAH22036.1"/>
    <property type="molecule type" value="Genomic_DNA"/>
</dbReference>
<evidence type="ECO:0000313" key="3">
    <source>
        <dbReference type="EMBL" id="VAH22036.1"/>
    </source>
</evidence>
<feature type="chain" id="PRO_5040324220" description="Secreted peptide" evidence="2">
    <location>
        <begin position="18"/>
        <end position="70"/>
    </location>
</feature>
<feature type="signal peptide" evidence="2">
    <location>
        <begin position="1"/>
        <end position="17"/>
    </location>
</feature>
<accession>A0A9R0R773</accession>
<proteinExistence type="predicted"/>
<evidence type="ECO:0000313" key="4">
    <source>
        <dbReference type="Proteomes" id="UP000324705"/>
    </source>
</evidence>
<organism evidence="3 4">
    <name type="scientific">Triticum turgidum subsp. durum</name>
    <name type="common">Durum wheat</name>
    <name type="synonym">Triticum durum</name>
    <dbReference type="NCBI Taxonomy" id="4567"/>
    <lineage>
        <taxon>Eukaryota</taxon>
        <taxon>Viridiplantae</taxon>
        <taxon>Streptophyta</taxon>
        <taxon>Embryophyta</taxon>
        <taxon>Tracheophyta</taxon>
        <taxon>Spermatophyta</taxon>
        <taxon>Magnoliopsida</taxon>
        <taxon>Liliopsida</taxon>
        <taxon>Poales</taxon>
        <taxon>Poaceae</taxon>
        <taxon>BOP clade</taxon>
        <taxon>Pooideae</taxon>
        <taxon>Triticodae</taxon>
        <taxon>Triticeae</taxon>
        <taxon>Triticinae</taxon>
        <taxon>Triticum</taxon>
    </lineage>
</organism>
<protein>
    <recommendedName>
        <fullName evidence="5">Secreted peptide</fullName>
    </recommendedName>
</protein>
<feature type="transmembrane region" description="Helical" evidence="1">
    <location>
        <begin position="41"/>
        <end position="65"/>
    </location>
</feature>
<keyword evidence="4" id="KW-1185">Reference proteome</keyword>
<name>A0A9R0R773_TRITD</name>
<keyword evidence="1" id="KW-1133">Transmembrane helix</keyword>
<reference evidence="3 4" key="1">
    <citation type="submission" date="2017-09" db="EMBL/GenBank/DDBJ databases">
        <authorList>
            <consortium name="International Durum Wheat Genome Sequencing Consortium (IDWGSC)"/>
            <person name="Milanesi L."/>
        </authorList>
    </citation>
    <scope>NUCLEOTIDE SEQUENCE [LARGE SCALE GENOMIC DNA]</scope>
    <source>
        <strain evidence="4">cv. Svevo</strain>
    </source>
</reference>
<dbReference type="Gramene" id="TRITD1Bv1G199390.1">
    <property type="protein sequence ID" value="TRITD1Bv1G199390.1"/>
    <property type="gene ID" value="TRITD1Bv1G199390"/>
</dbReference>
<evidence type="ECO:0000256" key="2">
    <source>
        <dbReference type="SAM" id="SignalP"/>
    </source>
</evidence>
<keyword evidence="1" id="KW-0812">Transmembrane</keyword>
<keyword evidence="1" id="KW-0472">Membrane</keyword>
<dbReference type="Proteomes" id="UP000324705">
    <property type="component" value="Chromosome 1B"/>
</dbReference>